<dbReference type="OrthoDB" id="446723at2759"/>
<dbReference type="InterPro" id="IPR029058">
    <property type="entry name" value="AB_hydrolase_fold"/>
</dbReference>
<dbReference type="HOGENOM" id="CLU_1031158_0_0_1"/>
<gene>
    <name evidence="1" type="ORF">O9G_005234</name>
</gene>
<sequence length="270" mass="30426">MKKVRNEIVANGASYDNKWLLTGDAGEDSMIIIWDSKSGMPIKTIFDPHNGIGSCALSMNMPQKLAIWEWTLADNNPLFEVEIETDDFHDCLLFNPDTSFEIVSNGRRSLKCFVWDKATGSAVGAQVVRKLEQKYINIGGVAQLVMDYGGFPLLRPFSSFIGFQSILKNMIHVKFNTEEIIGTLKCPILLIHGQVDAVIPAAQSKNLFMKILNTTDVIKPSKYQEYQYSEGSLFVSLSNQAQYLQLNHASHNDIHEHDITWKIIKNTILQ</sequence>
<dbReference type="InterPro" id="IPR011048">
    <property type="entry name" value="Haem_d1_sf"/>
</dbReference>
<evidence type="ECO:0000313" key="1">
    <source>
        <dbReference type="EMBL" id="EPZ34797.1"/>
    </source>
</evidence>
<dbReference type="SUPFAM" id="SSF51004">
    <property type="entry name" value="C-terminal (heme d1) domain of cytochrome cd1-nitrite reductase"/>
    <property type="match status" value="1"/>
</dbReference>
<dbReference type="SUPFAM" id="SSF53474">
    <property type="entry name" value="alpha/beta-Hydrolases"/>
    <property type="match status" value="1"/>
</dbReference>
<dbReference type="AlphaFoldDB" id="A0A075AX13"/>
<organism evidence="1 2">
    <name type="scientific">Rozella allomycis (strain CSF55)</name>
    <dbReference type="NCBI Taxonomy" id="988480"/>
    <lineage>
        <taxon>Eukaryota</taxon>
        <taxon>Fungi</taxon>
        <taxon>Fungi incertae sedis</taxon>
        <taxon>Cryptomycota</taxon>
        <taxon>Cryptomycota incertae sedis</taxon>
        <taxon>Rozella</taxon>
    </lineage>
</organism>
<reference evidence="1 2" key="1">
    <citation type="journal article" date="2013" name="Curr. Biol.">
        <title>Shared signatures of parasitism and phylogenomics unite Cryptomycota and microsporidia.</title>
        <authorList>
            <person name="James T.Y."/>
            <person name="Pelin A."/>
            <person name="Bonen L."/>
            <person name="Ahrendt S."/>
            <person name="Sain D."/>
            <person name="Corradi N."/>
            <person name="Stajich J.E."/>
        </authorList>
    </citation>
    <scope>NUCLEOTIDE SEQUENCE [LARGE SCALE GENOMIC DNA]</scope>
    <source>
        <strain evidence="1 2">CSF55</strain>
    </source>
</reference>
<accession>A0A075AX13</accession>
<protein>
    <submittedName>
        <fullName evidence="1">Uncharacterized protein</fullName>
    </submittedName>
</protein>
<dbReference type="Gene3D" id="2.130.10.10">
    <property type="entry name" value="YVTN repeat-like/Quinoprotein amine dehydrogenase"/>
    <property type="match status" value="1"/>
</dbReference>
<keyword evidence="2" id="KW-1185">Reference proteome</keyword>
<dbReference type="Proteomes" id="UP000030755">
    <property type="component" value="Unassembled WGS sequence"/>
</dbReference>
<proteinExistence type="predicted"/>
<dbReference type="EMBL" id="KE560910">
    <property type="protein sequence ID" value="EPZ34797.1"/>
    <property type="molecule type" value="Genomic_DNA"/>
</dbReference>
<evidence type="ECO:0000313" key="2">
    <source>
        <dbReference type="Proteomes" id="UP000030755"/>
    </source>
</evidence>
<dbReference type="InterPro" id="IPR015943">
    <property type="entry name" value="WD40/YVTN_repeat-like_dom_sf"/>
</dbReference>
<name>A0A075AX13_ROZAC</name>